<protein>
    <submittedName>
        <fullName evidence="2">Uncharacterized protein</fullName>
    </submittedName>
</protein>
<reference evidence="2" key="1">
    <citation type="journal article" date="2022" name="J. Appl. Microbiol.">
        <title>Bacteriophage-Antibiotic Combinations Against Multidrug-Resistant Pseudomonas aeruginosa.</title>
        <authorList>
            <person name="Holger D."/>
            <person name="Lev K.L."/>
            <person name="Kebriaei R."/>
            <person name="Morrisette T."/>
            <person name="Shah R."/>
            <person name="Alexander J."/>
            <person name="Lehman S.M."/>
            <person name="Rybak M.J."/>
        </authorList>
    </citation>
    <scope>NUCLEOTIDE SEQUENCE</scope>
</reference>
<proteinExistence type="predicted"/>
<evidence type="ECO:0000313" key="3">
    <source>
        <dbReference type="Proteomes" id="UP000831536"/>
    </source>
</evidence>
<dbReference type="EMBL" id="ON169972">
    <property type="protein sequence ID" value="UPW35964.1"/>
    <property type="molecule type" value="Genomic_DNA"/>
</dbReference>
<sequence>MSRAIKAQDFDLPYQFEAAKRAERKQARQSRDARKVGRGRAFQTKDNE</sequence>
<gene>
    <name evidence="2" type="ORF">EM_179</name>
</gene>
<evidence type="ECO:0000313" key="2">
    <source>
        <dbReference type="EMBL" id="UPW35964.1"/>
    </source>
</evidence>
<evidence type="ECO:0000256" key="1">
    <source>
        <dbReference type="SAM" id="MobiDB-lite"/>
    </source>
</evidence>
<accession>A0AAE9HG94</accession>
<name>A0AAE9HG94_9CAUD</name>
<feature type="compositionally biased region" description="Basic and acidic residues" evidence="1">
    <location>
        <begin position="21"/>
        <end position="35"/>
    </location>
</feature>
<keyword evidence="3" id="KW-1185">Reference proteome</keyword>
<organism evidence="2 3">
    <name type="scientific">Pseudomonas phage EM</name>
    <dbReference type="NCBI Taxonomy" id="2936914"/>
    <lineage>
        <taxon>Viruses</taxon>
        <taxon>Duplodnaviria</taxon>
        <taxon>Heunggongvirae</taxon>
        <taxon>Uroviricota</taxon>
        <taxon>Caudoviricetes</taxon>
        <taxon>Vandenendeviridae</taxon>
        <taxon>Skurskavirinae</taxon>
        <taxon>Baldwinvirus</taxon>
        <taxon>Baldwinvirus EM</taxon>
    </lineage>
</organism>
<feature type="region of interest" description="Disordered" evidence="1">
    <location>
        <begin position="21"/>
        <end position="48"/>
    </location>
</feature>
<dbReference type="Proteomes" id="UP000831536">
    <property type="component" value="Segment"/>
</dbReference>